<feature type="region of interest" description="Disordered" evidence="1">
    <location>
        <begin position="62"/>
        <end position="201"/>
    </location>
</feature>
<evidence type="ECO:0000256" key="1">
    <source>
        <dbReference type="SAM" id="MobiDB-lite"/>
    </source>
</evidence>
<dbReference type="SUPFAM" id="SSF143011">
    <property type="entry name" value="RelE-like"/>
    <property type="match status" value="1"/>
</dbReference>
<name>A0A9W6UPN9_9ACTN</name>
<reference evidence="2" key="1">
    <citation type="submission" date="2023-02" db="EMBL/GenBank/DDBJ databases">
        <title>Kitasatospora phosalacinea NBRC 14362.</title>
        <authorList>
            <person name="Ichikawa N."/>
            <person name="Sato H."/>
            <person name="Tonouchi N."/>
        </authorList>
    </citation>
    <scope>NUCLEOTIDE SEQUENCE</scope>
    <source>
        <strain evidence="2">NBRC 14362</strain>
    </source>
</reference>
<dbReference type="Proteomes" id="UP001165143">
    <property type="component" value="Unassembled WGS sequence"/>
</dbReference>
<proteinExistence type="predicted"/>
<feature type="compositionally biased region" description="Low complexity" evidence="1">
    <location>
        <begin position="66"/>
        <end position="75"/>
    </location>
</feature>
<evidence type="ECO:0008006" key="4">
    <source>
        <dbReference type="Google" id="ProtNLM"/>
    </source>
</evidence>
<protein>
    <recommendedName>
        <fullName evidence="4">Type II toxin-antitoxin system RelE/ParE family toxin</fullName>
    </recommendedName>
</protein>
<feature type="compositionally biased region" description="Low complexity" evidence="1">
    <location>
        <begin position="116"/>
        <end position="127"/>
    </location>
</feature>
<evidence type="ECO:0000313" key="2">
    <source>
        <dbReference type="EMBL" id="GLW57701.1"/>
    </source>
</evidence>
<gene>
    <name evidence="2" type="ORF">Kpho01_57120</name>
</gene>
<dbReference type="AlphaFoldDB" id="A0A9W6UPN9"/>
<sequence length="240" mass="25471">MSAVNAAARFLKDDPEGLRQLVDSVDLLAHSPRPPGSAEYGSANLRRMHVGHYRVMYEITGPPSPSSSFTSAGSAEHTHSHHNPGRWQNHPAGAGSSGEQRWTCSPATAARPRGPEAVGSAVAVAGESGSGCGGRPAASRTGWRAAGRSLRSAVPRRRRRVRADSGPPPGPSPTARAARRTRPGGAPLLRRTAVSRPARPPDPMTVLRRFLLVRGVRRPFATPRHGGVAPDGRERAVRGW</sequence>
<comment type="caution">
    <text evidence="2">The sequence shown here is derived from an EMBL/GenBank/DDBJ whole genome shotgun (WGS) entry which is preliminary data.</text>
</comment>
<organism evidence="2 3">
    <name type="scientific">Kitasatospora phosalacinea</name>
    <dbReference type="NCBI Taxonomy" id="2065"/>
    <lineage>
        <taxon>Bacteria</taxon>
        <taxon>Bacillati</taxon>
        <taxon>Actinomycetota</taxon>
        <taxon>Actinomycetes</taxon>
        <taxon>Kitasatosporales</taxon>
        <taxon>Streptomycetaceae</taxon>
        <taxon>Kitasatospora</taxon>
    </lineage>
</organism>
<dbReference type="InterPro" id="IPR035093">
    <property type="entry name" value="RelE/ParE_toxin_dom_sf"/>
</dbReference>
<accession>A0A9W6UPN9</accession>
<dbReference type="EMBL" id="BSRX01000041">
    <property type="protein sequence ID" value="GLW57701.1"/>
    <property type="molecule type" value="Genomic_DNA"/>
</dbReference>
<feature type="compositionally biased region" description="Polar residues" evidence="1">
    <location>
        <begin position="97"/>
        <end position="106"/>
    </location>
</feature>
<evidence type="ECO:0000313" key="3">
    <source>
        <dbReference type="Proteomes" id="UP001165143"/>
    </source>
</evidence>